<evidence type="ECO:0000313" key="5">
    <source>
        <dbReference type="EMBL" id="CAB4624134.1"/>
    </source>
</evidence>
<accession>A0A6J6ALS1</accession>
<evidence type="ECO:0000313" key="7">
    <source>
        <dbReference type="EMBL" id="CAB4794656.1"/>
    </source>
</evidence>
<evidence type="ECO:0000313" key="6">
    <source>
        <dbReference type="EMBL" id="CAB4698444.1"/>
    </source>
</evidence>
<evidence type="ECO:0000313" key="9">
    <source>
        <dbReference type="EMBL" id="CAB4960027.1"/>
    </source>
</evidence>
<dbReference type="EMBL" id="CAEUNJ010000014">
    <property type="protein sequence ID" value="CAB4370903.1"/>
    <property type="molecule type" value="Genomic_DNA"/>
</dbReference>
<dbReference type="EMBL" id="CAFBNJ010000082">
    <property type="protein sequence ID" value="CAB4960027.1"/>
    <property type="molecule type" value="Genomic_DNA"/>
</dbReference>
<dbReference type="AlphaFoldDB" id="A0A6J6ALS1"/>
<evidence type="ECO:0000256" key="1">
    <source>
        <dbReference type="SAM" id="Coils"/>
    </source>
</evidence>
<feature type="coiled-coil region" evidence="1">
    <location>
        <begin position="3"/>
        <end position="30"/>
    </location>
</feature>
<dbReference type="EMBL" id="CAEZVC010000059">
    <property type="protein sequence ID" value="CAB4624134.1"/>
    <property type="molecule type" value="Genomic_DNA"/>
</dbReference>
<evidence type="ECO:0000313" key="4">
    <source>
        <dbReference type="EMBL" id="CAB4577804.1"/>
    </source>
</evidence>
<gene>
    <name evidence="4" type="ORF">UFOPK1762_00324</name>
    <name evidence="5" type="ORF">UFOPK1906_01036</name>
    <name evidence="6" type="ORF">UFOPK2624_00393</name>
    <name evidence="8" type="ORF">UFOPK2969_01289</name>
    <name evidence="7" type="ORF">UFOPK3010_00222</name>
    <name evidence="2" type="ORF">UFOPK3331_00123</name>
    <name evidence="9" type="ORF">UFOPK3785_01419</name>
    <name evidence="10" type="ORF">UFOPK3927_01242</name>
    <name evidence="3" type="ORF">UFOPK4201_00494</name>
    <name evidence="11" type="ORF">UFOPK4371_02041</name>
</gene>
<organism evidence="3">
    <name type="scientific">freshwater metagenome</name>
    <dbReference type="NCBI Taxonomy" id="449393"/>
    <lineage>
        <taxon>unclassified sequences</taxon>
        <taxon>metagenomes</taxon>
        <taxon>ecological metagenomes</taxon>
    </lineage>
</organism>
<name>A0A6J6ALS1_9ZZZZ</name>
<dbReference type="EMBL" id="CAFBRD010000194">
    <property type="protein sequence ID" value="CAB5078883.1"/>
    <property type="molecule type" value="Genomic_DNA"/>
</dbReference>
<evidence type="ECO:0000313" key="8">
    <source>
        <dbReference type="EMBL" id="CAB4797785.1"/>
    </source>
</evidence>
<dbReference type="EMBL" id="CAFAAM010000017">
    <property type="protein sequence ID" value="CAB4794656.1"/>
    <property type="molecule type" value="Genomic_DNA"/>
</dbReference>
<protein>
    <submittedName>
        <fullName evidence="3">Unannotated protein</fullName>
    </submittedName>
</protein>
<sequence>MTRAMLEKRLIEIGAQLRDLRNELAVVDEQFAHFADEADDARLRSLVSETPLAEREHRVAARHANAMGRHRNEVVTDIGRLEQQQDELLDRLNDVIA</sequence>
<evidence type="ECO:0000313" key="11">
    <source>
        <dbReference type="EMBL" id="CAB5078883.1"/>
    </source>
</evidence>
<dbReference type="EMBL" id="CAFAAD010000102">
    <property type="protein sequence ID" value="CAB4797785.1"/>
    <property type="molecule type" value="Genomic_DNA"/>
</dbReference>
<reference evidence="3" key="1">
    <citation type="submission" date="2020-05" db="EMBL/GenBank/DDBJ databases">
        <authorList>
            <person name="Chiriac C."/>
            <person name="Salcher M."/>
            <person name="Ghai R."/>
            <person name="Kavagutti S V."/>
        </authorList>
    </citation>
    <scope>NUCLEOTIDE SEQUENCE</scope>
</reference>
<dbReference type="EMBL" id="CAEZTY010000006">
    <property type="protein sequence ID" value="CAB4577804.1"/>
    <property type="molecule type" value="Genomic_DNA"/>
</dbReference>
<dbReference type="EMBL" id="CAESAL010000002">
    <property type="protein sequence ID" value="CAB4330373.1"/>
    <property type="molecule type" value="Genomic_DNA"/>
</dbReference>
<keyword evidence="1" id="KW-0175">Coiled coil</keyword>
<dbReference type="EMBL" id="CAFBOK010000147">
    <property type="protein sequence ID" value="CAB4989997.1"/>
    <property type="molecule type" value="Genomic_DNA"/>
</dbReference>
<proteinExistence type="predicted"/>
<dbReference type="EMBL" id="CAEZXY010000009">
    <property type="protein sequence ID" value="CAB4698444.1"/>
    <property type="molecule type" value="Genomic_DNA"/>
</dbReference>
<evidence type="ECO:0000313" key="3">
    <source>
        <dbReference type="EMBL" id="CAB4370903.1"/>
    </source>
</evidence>
<evidence type="ECO:0000313" key="2">
    <source>
        <dbReference type="EMBL" id="CAB4330373.1"/>
    </source>
</evidence>
<evidence type="ECO:0000313" key="10">
    <source>
        <dbReference type="EMBL" id="CAB4989997.1"/>
    </source>
</evidence>